<protein>
    <submittedName>
        <fullName evidence="1">Uncharacterized protein</fullName>
    </submittedName>
</protein>
<sequence length="124" mass="13505">MCEAVFMGVYGQEAIRIGQHLGRTSLLNNTVIPNCASASWASRDHGGSQRVKGMEGALRKGSWTLRLDVQCISFFHALEPSVTPGSPGVDRDCGWIMTSVIGLPTEDMVDMNYGCEITSTSHHY</sequence>
<dbReference type="EMBL" id="KB030660">
    <property type="protein sequence ID" value="ELK12627.1"/>
    <property type="molecule type" value="Genomic_DNA"/>
</dbReference>
<organism evidence="1 2">
    <name type="scientific">Pteropus alecto</name>
    <name type="common">Black flying fox</name>
    <dbReference type="NCBI Taxonomy" id="9402"/>
    <lineage>
        <taxon>Eukaryota</taxon>
        <taxon>Metazoa</taxon>
        <taxon>Chordata</taxon>
        <taxon>Craniata</taxon>
        <taxon>Vertebrata</taxon>
        <taxon>Euteleostomi</taxon>
        <taxon>Mammalia</taxon>
        <taxon>Eutheria</taxon>
        <taxon>Laurasiatheria</taxon>
        <taxon>Chiroptera</taxon>
        <taxon>Yinpterochiroptera</taxon>
        <taxon>Pteropodoidea</taxon>
        <taxon>Pteropodidae</taxon>
        <taxon>Pteropodinae</taxon>
        <taxon>Pteropus</taxon>
    </lineage>
</organism>
<dbReference type="Proteomes" id="UP000010552">
    <property type="component" value="Unassembled WGS sequence"/>
</dbReference>
<dbReference type="AlphaFoldDB" id="L5KMT8"/>
<name>L5KMT8_PTEAL</name>
<gene>
    <name evidence="1" type="ORF">PAL_GLEAN10021880</name>
</gene>
<keyword evidence="2" id="KW-1185">Reference proteome</keyword>
<reference evidence="2" key="1">
    <citation type="journal article" date="2013" name="Science">
        <title>Comparative analysis of bat genomes provides insight into the evolution of flight and immunity.</title>
        <authorList>
            <person name="Zhang G."/>
            <person name="Cowled C."/>
            <person name="Shi Z."/>
            <person name="Huang Z."/>
            <person name="Bishop-Lilly K.A."/>
            <person name="Fang X."/>
            <person name="Wynne J.W."/>
            <person name="Xiong Z."/>
            <person name="Baker M.L."/>
            <person name="Zhao W."/>
            <person name="Tachedjian M."/>
            <person name="Zhu Y."/>
            <person name="Zhou P."/>
            <person name="Jiang X."/>
            <person name="Ng J."/>
            <person name="Yang L."/>
            <person name="Wu L."/>
            <person name="Xiao J."/>
            <person name="Feng Y."/>
            <person name="Chen Y."/>
            <person name="Sun X."/>
            <person name="Zhang Y."/>
            <person name="Marsh G.A."/>
            <person name="Crameri G."/>
            <person name="Broder C.C."/>
            <person name="Frey K.G."/>
            <person name="Wang L.F."/>
            <person name="Wang J."/>
        </authorList>
    </citation>
    <scope>NUCLEOTIDE SEQUENCE [LARGE SCALE GENOMIC DNA]</scope>
</reference>
<evidence type="ECO:0000313" key="2">
    <source>
        <dbReference type="Proteomes" id="UP000010552"/>
    </source>
</evidence>
<accession>L5KMT8</accession>
<proteinExistence type="predicted"/>
<dbReference type="InParanoid" id="L5KMT8"/>
<evidence type="ECO:0000313" key="1">
    <source>
        <dbReference type="EMBL" id="ELK12627.1"/>
    </source>
</evidence>